<dbReference type="SUPFAM" id="SSF48576">
    <property type="entry name" value="Terpenoid synthases"/>
    <property type="match status" value="1"/>
</dbReference>
<keyword evidence="1" id="KW-0808">Transferase</keyword>
<dbReference type="Pfam" id="PF00494">
    <property type="entry name" value="SQS_PSY"/>
    <property type="match status" value="1"/>
</dbReference>
<organism evidence="2 3">
    <name type="scientific">Flagellimonas eckloniae</name>
    <dbReference type="NCBI Taxonomy" id="346185"/>
    <lineage>
        <taxon>Bacteria</taxon>
        <taxon>Pseudomonadati</taxon>
        <taxon>Bacteroidota</taxon>
        <taxon>Flavobacteriia</taxon>
        <taxon>Flavobacteriales</taxon>
        <taxon>Flavobacteriaceae</taxon>
        <taxon>Flagellimonas</taxon>
    </lineage>
</organism>
<dbReference type="GO" id="GO:0004311">
    <property type="term" value="F:geranylgeranyl diphosphate synthase activity"/>
    <property type="evidence" value="ECO:0007669"/>
    <property type="project" value="InterPro"/>
</dbReference>
<dbReference type="Proteomes" id="UP000050827">
    <property type="component" value="Unassembled WGS sequence"/>
</dbReference>
<reference evidence="2 3" key="1">
    <citation type="submission" date="2015-04" db="EMBL/GenBank/DDBJ databases">
        <title>Complete genome of flavobacterium.</title>
        <authorList>
            <person name="Kwon Y.M."/>
            <person name="Kim S.-J."/>
        </authorList>
    </citation>
    <scope>NUCLEOTIDE SEQUENCE [LARGE SCALE GENOMIC DNA]</scope>
    <source>
        <strain evidence="2 3">DK169</strain>
    </source>
</reference>
<keyword evidence="3" id="KW-1185">Reference proteome</keyword>
<gene>
    <name evidence="2" type="ORF">AAY42_06545</name>
</gene>
<dbReference type="InterPro" id="IPR019845">
    <property type="entry name" value="Squalene/phytoene_synthase_CS"/>
</dbReference>
<sequence length="279" mass="32644">MKTIFDQVSYNCSKIVTETYSTSFALATKMLSTSIRKDIYNIYGFVRFADEIVDTFHEYNKKELFGKFEKALEDAISSKISLNPILNSFQHTYHKYNIPHHLVEAFMKSMRMDLSKKKYSTIEEYKEYIYGSADVVGLMCLCVFVNGDKEKYEELKEPAMALGSAFQKVNFLRDLKADYEELERSYFPNTDLMKLDEESKKRIVDEIKADFAMGYTGIVNLPQEAKFGVYTAYKYYRKLLDKLQNTPPLEIKNKRIRVSNYQKFGLLAKSYVNYKLQLV</sequence>
<dbReference type="CDD" id="cd00683">
    <property type="entry name" value="Trans_IPPS_HH"/>
    <property type="match status" value="1"/>
</dbReference>
<dbReference type="GO" id="GO:0016117">
    <property type="term" value="P:carotenoid biosynthetic process"/>
    <property type="evidence" value="ECO:0007669"/>
    <property type="project" value="UniProtKB-ARBA"/>
</dbReference>
<dbReference type="STRING" id="346185.AAY42_06545"/>
<dbReference type="PROSITE" id="PS01045">
    <property type="entry name" value="SQUALEN_PHYTOEN_SYN_2"/>
    <property type="match status" value="1"/>
</dbReference>
<dbReference type="PATRIC" id="fig|1547436.3.peg.1355"/>
<dbReference type="InterPro" id="IPR044843">
    <property type="entry name" value="Trans_IPPS_bact-type"/>
</dbReference>
<dbReference type="OrthoDB" id="9787280at2"/>
<protein>
    <submittedName>
        <fullName evidence="2">Phytoene synthase</fullName>
    </submittedName>
</protein>
<accession>A0A0N8WFT3</accession>
<comment type="caution">
    <text evidence="2">The sequence shown here is derived from an EMBL/GenBank/DDBJ whole genome shotgun (WGS) entry which is preliminary data.</text>
</comment>
<dbReference type="InterPro" id="IPR002060">
    <property type="entry name" value="Squ/phyt_synthse"/>
</dbReference>
<dbReference type="GO" id="GO:0051996">
    <property type="term" value="F:squalene synthase [NAD(P)H] activity"/>
    <property type="evidence" value="ECO:0007669"/>
    <property type="project" value="InterPro"/>
</dbReference>
<dbReference type="AlphaFoldDB" id="A0A0N8WFT3"/>
<dbReference type="PANTHER" id="PTHR31480">
    <property type="entry name" value="BIFUNCTIONAL LYCOPENE CYCLASE/PHYTOENE SYNTHASE"/>
    <property type="match status" value="1"/>
</dbReference>
<dbReference type="RefSeq" id="WP_055393495.1">
    <property type="nucleotide sequence ID" value="NZ_LCTZ01000002.1"/>
</dbReference>
<dbReference type="InterPro" id="IPR008949">
    <property type="entry name" value="Isoprenoid_synthase_dom_sf"/>
</dbReference>
<dbReference type="InterPro" id="IPR033904">
    <property type="entry name" value="Trans_IPPS_HH"/>
</dbReference>
<evidence type="ECO:0000256" key="1">
    <source>
        <dbReference type="ARBA" id="ARBA00022679"/>
    </source>
</evidence>
<proteinExistence type="predicted"/>
<evidence type="ECO:0000313" key="2">
    <source>
        <dbReference type="EMBL" id="KQC29579.1"/>
    </source>
</evidence>
<dbReference type="SFLD" id="SFLDG01212">
    <property type="entry name" value="Phytoene_synthase_like"/>
    <property type="match status" value="1"/>
</dbReference>
<dbReference type="EMBL" id="LCTZ01000002">
    <property type="protein sequence ID" value="KQC29579.1"/>
    <property type="molecule type" value="Genomic_DNA"/>
</dbReference>
<name>A0A0N8WFT3_9FLAO</name>
<dbReference type="SFLD" id="SFLDS00005">
    <property type="entry name" value="Isoprenoid_Synthase_Type_I"/>
    <property type="match status" value="1"/>
</dbReference>
<dbReference type="Gene3D" id="1.10.600.10">
    <property type="entry name" value="Farnesyl Diphosphate Synthase"/>
    <property type="match status" value="1"/>
</dbReference>
<evidence type="ECO:0000313" key="3">
    <source>
        <dbReference type="Proteomes" id="UP000050827"/>
    </source>
</evidence>
<dbReference type="SFLD" id="SFLDG01018">
    <property type="entry name" value="Squalene/Phytoene_Synthase_Lik"/>
    <property type="match status" value="1"/>
</dbReference>